<accession>A0A5N0T9V7</accession>
<dbReference type="RefSeq" id="WP_150864545.1">
    <property type="nucleotide sequence ID" value="NZ_VYXP01000006.1"/>
</dbReference>
<proteinExistence type="predicted"/>
<evidence type="ECO:0000256" key="1">
    <source>
        <dbReference type="SAM" id="SignalP"/>
    </source>
</evidence>
<gene>
    <name evidence="2" type="ORF">F3N42_11150</name>
</gene>
<evidence type="ECO:0000313" key="2">
    <source>
        <dbReference type="EMBL" id="KAA9130907.1"/>
    </source>
</evidence>
<reference evidence="2 3" key="1">
    <citation type="submission" date="2019-09" db="EMBL/GenBank/DDBJ databases">
        <title>Wenzhouxiangella sp. Genome sequencing and assembly.</title>
        <authorList>
            <person name="Zhang R."/>
        </authorList>
    </citation>
    <scope>NUCLEOTIDE SEQUENCE [LARGE SCALE GENOMIC DNA]</scope>
    <source>
        <strain evidence="2 3">W260</strain>
    </source>
</reference>
<dbReference type="Proteomes" id="UP000325372">
    <property type="component" value="Unassembled WGS sequence"/>
</dbReference>
<name>A0A5N0T9V7_9GAMM</name>
<organism evidence="2 3">
    <name type="scientific">Marinihelvus fidelis</name>
    <dbReference type="NCBI Taxonomy" id="2613842"/>
    <lineage>
        <taxon>Bacteria</taxon>
        <taxon>Pseudomonadati</taxon>
        <taxon>Pseudomonadota</taxon>
        <taxon>Gammaproteobacteria</taxon>
        <taxon>Chromatiales</taxon>
        <taxon>Wenzhouxiangellaceae</taxon>
        <taxon>Marinihelvus</taxon>
    </lineage>
</organism>
<sequence length="366" mass="42477">MRPKTARILGLAVLLQTGIPPGLAADTDSLDDVLWPLTPLHPQATEEQPAVFDEPPISVAEDPCDWRTDIPHWQEDVRDFVRGATCHTFRYVDSWFGSEIDYPENEVNGLLRVGAEYEEYYGFDEKLKFRVRAPLPNVSRRFDVLLGRGEDDEFISDTETQTDTFYNPGLVNRAIDNDASWLLGLGGRRQDGDSGWDWSVGMRLRSPPVPYVKLQWYHYHRFSPDTDLRFRQTFFWRSDDGWGTTSRGDLAWEIGPADVLRWEGVATINEVLYGTEWWAGQTWYHVAGDRGAWSLLAFARGETDWEVPLKEYGFNLVWRQPFTRDWMYLSLGPSLTWPKEFADEKREASLGFGVWIEMEFGQWTWR</sequence>
<comment type="caution">
    <text evidence="2">The sequence shown here is derived from an EMBL/GenBank/DDBJ whole genome shotgun (WGS) entry which is preliminary data.</text>
</comment>
<keyword evidence="1" id="KW-0732">Signal</keyword>
<keyword evidence="3" id="KW-1185">Reference proteome</keyword>
<protein>
    <submittedName>
        <fullName evidence="2">Uncharacterized protein</fullName>
    </submittedName>
</protein>
<dbReference type="AlphaFoldDB" id="A0A5N0T9V7"/>
<feature type="signal peptide" evidence="1">
    <location>
        <begin position="1"/>
        <end position="24"/>
    </location>
</feature>
<evidence type="ECO:0000313" key="3">
    <source>
        <dbReference type="Proteomes" id="UP000325372"/>
    </source>
</evidence>
<dbReference type="EMBL" id="VYXP01000006">
    <property type="protein sequence ID" value="KAA9130907.1"/>
    <property type="molecule type" value="Genomic_DNA"/>
</dbReference>
<feature type="chain" id="PRO_5024298464" evidence="1">
    <location>
        <begin position="25"/>
        <end position="366"/>
    </location>
</feature>